<evidence type="ECO:0000313" key="1">
    <source>
        <dbReference type="EMBL" id="CAA0106004.1"/>
    </source>
</evidence>
<organism evidence="1 2">
    <name type="scientific">Starkeya nomas</name>
    <dbReference type="NCBI Taxonomy" id="2666134"/>
    <lineage>
        <taxon>Bacteria</taxon>
        <taxon>Pseudomonadati</taxon>
        <taxon>Pseudomonadota</taxon>
        <taxon>Alphaproteobacteria</taxon>
        <taxon>Hyphomicrobiales</taxon>
        <taxon>Xanthobacteraceae</taxon>
        <taxon>Starkeya</taxon>
    </lineage>
</organism>
<name>A0A5S9PNF3_9HYPH</name>
<proteinExistence type="predicted"/>
<evidence type="ECO:0000313" key="2">
    <source>
        <dbReference type="Proteomes" id="UP000433050"/>
    </source>
</evidence>
<accession>A0A5S9PNF3</accession>
<dbReference type="Proteomes" id="UP000433050">
    <property type="component" value="Unassembled WGS sequence"/>
</dbReference>
<dbReference type="AlphaFoldDB" id="A0A5S9PNF3"/>
<reference evidence="1 2" key="1">
    <citation type="submission" date="2019-12" db="EMBL/GenBank/DDBJ databases">
        <authorList>
            <person name="Reyes-Prieto M."/>
        </authorList>
    </citation>
    <scope>NUCLEOTIDE SEQUENCE [LARGE SCALE GENOMIC DNA]</scope>
    <source>
        <strain evidence="1">HF14-78462</strain>
    </source>
</reference>
<gene>
    <name evidence="1" type="ORF">STARVERO_03292</name>
</gene>
<dbReference type="EMBL" id="CACSAS010000001">
    <property type="protein sequence ID" value="CAA0106004.1"/>
    <property type="molecule type" value="Genomic_DNA"/>
</dbReference>
<protein>
    <submittedName>
        <fullName evidence="1">Uncharacterized protein</fullName>
    </submittedName>
</protein>
<keyword evidence="2" id="KW-1185">Reference proteome</keyword>
<sequence length="117" mass="12830">MYECSRFVLMMTRDMLFADSLRDDGPLSAAGGLLARRFRLWRGPDGRRQVYSVYAADEAPDYPDAVAIAVRMEGGRRVPVWTGPAGAKARTAAMANGAQEIHLRILPETESGTLAPF</sequence>